<dbReference type="AlphaFoldDB" id="A0A410RR98"/>
<evidence type="ECO:0000313" key="2">
    <source>
        <dbReference type="EMBL" id="QAT84311.1"/>
    </source>
</evidence>
<gene>
    <name evidence="2" type="ORF">EJ065_2739</name>
</gene>
<dbReference type="EMBL" id="CP034669">
    <property type="protein sequence ID" value="QAT84311.1"/>
    <property type="molecule type" value="Genomic_DNA"/>
</dbReference>
<feature type="region of interest" description="Disordered" evidence="1">
    <location>
        <begin position="1"/>
        <end position="31"/>
    </location>
</feature>
<feature type="compositionally biased region" description="Acidic residues" evidence="1">
    <location>
        <begin position="16"/>
        <end position="31"/>
    </location>
</feature>
<proteinExistence type="predicted"/>
<evidence type="ECO:0000313" key="3">
    <source>
        <dbReference type="Proteomes" id="UP000288758"/>
    </source>
</evidence>
<feature type="compositionally biased region" description="Basic and acidic residues" evidence="1">
    <location>
        <begin position="1"/>
        <end position="10"/>
    </location>
</feature>
<name>A0A410RR98_CORCK</name>
<dbReference type="Proteomes" id="UP000288758">
    <property type="component" value="Chromosome"/>
</dbReference>
<organism evidence="2 3">
    <name type="scientific">Corallococcus coralloides</name>
    <name type="common">Myxococcus coralloides</name>
    <dbReference type="NCBI Taxonomy" id="184914"/>
    <lineage>
        <taxon>Bacteria</taxon>
        <taxon>Pseudomonadati</taxon>
        <taxon>Myxococcota</taxon>
        <taxon>Myxococcia</taxon>
        <taxon>Myxococcales</taxon>
        <taxon>Cystobacterineae</taxon>
        <taxon>Myxococcaceae</taxon>
        <taxon>Corallococcus</taxon>
    </lineage>
</organism>
<accession>A0A410RR98</accession>
<evidence type="ECO:0000256" key="1">
    <source>
        <dbReference type="SAM" id="MobiDB-lite"/>
    </source>
</evidence>
<sequence length="31" mass="3560">MKNRPVDSFRRIAPPSDEEAQSILDSIDEDQ</sequence>
<reference evidence="2 3" key="1">
    <citation type="submission" date="2018-12" db="EMBL/GenBank/DDBJ databases">
        <title>Complete Genome Sequence of the Corallopyronin A producing Myxobacterium Corallococcus coralloides B035.</title>
        <authorList>
            <person name="Bouhired S.M."/>
            <person name="Rupp O."/>
            <person name="Blom J."/>
            <person name="Schaeberle T.F."/>
            <person name="Kehraus S."/>
            <person name="Schiefer A."/>
            <person name="Pfarr K."/>
            <person name="Goesmann A."/>
            <person name="Hoerauf A."/>
            <person name="Koenig G.M."/>
        </authorList>
    </citation>
    <scope>NUCLEOTIDE SEQUENCE [LARGE SCALE GENOMIC DNA]</scope>
    <source>
        <strain evidence="2 3">B035</strain>
    </source>
</reference>
<protein>
    <submittedName>
        <fullName evidence="2">Crp/Fnr family transcriptional regulator</fullName>
    </submittedName>
</protein>